<dbReference type="Proteomes" id="UP001430848">
    <property type="component" value="Unassembled WGS sequence"/>
</dbReference>
<keyword evidence="2" id="KW-1185">Reference proteome</keyword>
<accession>A0ABR1P9Q1</accession>
<evidence type="ECO:0000313" key="2">
    <source>
        <dbReference type="Proteomes" id="UP001430848"/>
    </source>
</evidence>
<dbReference type="EMBL" id="JAKNSF020000026">
    <property type="protein sequence ID" value="KAK7730266.1"/>
    <property type="molecule type" value="Genomic_DNA"/>
</dbReference>
<feature type="non-terminal residue" evidence="1">
    <location>
        <position position="1"/>
    </location>
</feature>
<evidence type="ECO:0000313" key="1">
    <source>
        <dbReference type="EMBL" id="KAK7730266.1"/>
    </source>
</evidence>
<comment type="caution">
    <text evidence="1">The sequence shown here is derived from an EMBL/GenBank/DDBJ whole genome shotgun (WGS) entry which is preliminary data.</text>
</comment>
<organism evidence="1 2">
    <name type="scientific">Diaporthe eres</name>
    <name type="common">Phomopsis oblonga</name>
    <dbReference type="NCBI Taxonomy" id="83184"/>
    <lineage>
        <taxon>Eukaryota</taxon>
        <taxon>Fungi</taxon>
        <taxon>Dikarya</taxon>
        <taxon>Ascomycota</taxon>
        <taxon>Pezizomycotina</taxon>
        <taxon>Sordariomycetes</taxon>
        <taxon>Sordariomycetidae</taxon>
        <taxon>Diaporthales</taxon>
        <taxon>Diaporthaceae</taxon>
        <taxon>Diaporthe</taxon>
        <taxon>Diaporthe eres species complex</taxon>
    </lineage>
</organism>
<protein>
    <submittedName>
        <fullName evidence="1">Uncharacterized protein</fullName>
    </submittedName>
</protein>
<sequence length="122" mass="13783">IAALFTRTIHTTGRAAWAIQSFLTTYTESWYAQILPQFDVSADIDVTFSTQLRIPRHWGGLIAALIMVTFNLVCIMSEETSLILEQSNQVKDDEVEKRLKADDYLVFVGRPKGSENVSVLRC</sequence>
<name>A0ABR1P9Q1_DIAER</name>
<gene>
    <name evidence="1" type="ORF">SLS63_005836</name>
</gene>
<proteinExistence type="predicted"/>
<reference evidence="1 2" key="1">
    <citation type="submission" date="2024-02" db="EMBL/GenBank/DDBJ databases">
        <title>De novo assembly and annotation of 12 fungi associated with fruit tree decline syndrome in Ontario, Canada.</title>
        <authorList>
            <person name="Sulman M."/>
            <person name="Ellouze W."/>
            <person name="Ilyukhin E."/>
        </authorList>
    </citation>
    <scope>NUCLEOTIDE SEQUENCE [LARGE SCALE GENOMIC DNA]</scope>
    <source>
        <strain evidence="1 2">M169</strain>
    </source>
</reference>